<keyword evidence="4" id="KW-0963">Cytoplasm</keyword>
<dbReference type="GO" id="GO:0072686">
    <property type="term" value="C:mitotic spindle"/>
    <property type="evidence" value="ECO:0007669"/>
    <property type="project" value="TreeGrafter"/>
</dbReference>
<dbReference type="PANTHER" id="PTHR47970:SF12">
    <property type="entry name" value="KINESIN FAMILY MEMBER 11"/>
    <property type="match status" value="1"/>
</dbReference>
<evidence type="ECO:0000256" key="6">
    <source>
        <dbReference type="ARBA" id="ARBA00022692"/>
    </source>
</evidence>
<feature type="coiled-coil region" evidence="19">
    <location>
        <begin position="438"/>
        <end position="528"/>
    </location>
</feature>
<dbReference type="GO" id="GO:0008017">
    <property type="term" value="F:microtubule binding"/>
    <property type="evidence" value="ECO:0007669"/>
    <property type="project" value="InterPro"/>
</dbReference>
<evidence type="ECO:0000256" key="17">
    <source>
        <dbReference type="ARBA" id="ARBA00034704"/>
    </source>
</evidence>
<feature type="coiled-coil region" evidence="19">
    <location>
        <begin position="741"/>
        <end position="775"/>
    </location>
</feature>
<keyword evidence="14 18" id="KW-0505">Motor protein</keyword>
<feature type="transmembrane region" description="Helical" evidence="21">
    <location>
        <begin position="1148"/>
        <end position="1167"/>
    </location>
</feature>
<dbReference type="InterPro" id="IPR019821">
    <property type="entry name" value="Kinesin_motor_CS"/>
</dbReference>
<protein>
    <submittedName>
        <fullName evidence="23">Kinesin</fullName>
    </submittedName>
</protein>
<dbReference type="InterPro" id="IPR036961">
    <property type="entry name" value="Kinesin_motor_dom_sf"/>
</dbReference>
<dbReference type="Proteomes" id="UP000298030">
    <property type="component" value="Unassembled WGS sequence"/>
</dbReference>
<dbReference type="PROSITE" id="PS50067">
    <property type="entry name" value="KINESIN_MOTOR_2"/>
    <property type="match status" value="1"/>
</dbReference>
<accession>A0A4Y7TNZ7</accession>
<feature type="compositionally biased region" description="Polar residues" evidence="20">
    <location>
        <begin position="1048"/>
        <end position="1058"/>
    </location>
</feature>
<evidence type="ECO:0000256" key="2">
    <source>
        <dbReference type="ARBA" id="ARBA00004245"/>
    </source>
</evidence>
<dbReference type="GO" id="GO:0007018">
    <property type="term" value="P:microtubule-based movement"/>
    <property type="evidence" value="ECO:0007669"/>
    <property type="project" value="InterPro"/>
</dbReference>
<keyword evidence="5" id="KW-0132">Cell division</keyword>
<evidence type="ECO:0000256" key="3">
    <source>
        <dbReference type="ARBA" id="ARBA00005645"/>
    </source>
</evidence>
<keyword evidence="10 18" id="KW-0067">ATP-binding</keyword>
<evidence type="ECO:0000313" key="24">
    <source>
        <dbReference type="Proteomes" id="UP000298030"/>
    </source>
</evidence>
<feature type="compositionally biased region" description="Polar residues" evidence="20">
    <location>
        <begin position="31"/>
        <end position="52"/>
    </location>
</feature>
<evidence type="ECO:0000256" key="12">
    <source>
        <dbReference type="ARBA" id="ARBA00023054"/>
    </source>
</evidence>
<dbReference type="CDD" id="cd01364">
    <property type="entry name" value="KISc_BimC_Eg5"/>
    <property type="match status" value="1"/>
</dbReference>
<keyword evidence="6 21" id="KW-0812">Transmembrane</keyword>
<gene>
    <name evidence="23" type="ORF">FA13DRAFT_1810561</name>
</gene>
<dbReference type="PROSITE" id="PS00411">
    <property type="entry name" value="KINESIN_MOTOR_1"/>
    <property type="match status" value="1"/>
</dbReference>
<evidence type="ECO:0000256" key="14">
    <source>
        <dbReference type="ARBA" id="ARBA00023175"/>
    </source>
</evidence>
<evidence type="ECO:0000256" key="18">
    <source>
        <dbReference type="PROSITE-ProRule" id="PRU00283"/>
    </source>
</evidence>
<comment type="caution">
    <text evidence="23">The sequence shown here is derived from an EMBL/GenBank/DDBJ whole genome shotgun (WGS) entry which is preliminary data.</text>
</comment>
<evidence type="ECO:0000313" key="23">
    <source>
        <dbReference type="EMBL" id="TEB35910.1"/>
    </source>
</evidence>
<dbReference type="InterPro" id="IPR047149">
    <property type="entry name" value="KIF11-like"/>
</dbReference>
<dbReference type="EMBL" id="QPFP01000006">
    <property type="protein sequence ID" value="TEB35910.1"/>
    <property type="molecule type" value="Genomic_DNA"/>
</dbReference>
<name>A0A4Y7TNZ7_COPMI</name>
<evidence type="ECO:0000256" key="21">
    <source>
        <dbReference type="SAM" id="Phobius"/>
    </source>
</evidence>
<evidence type="ECO:0000256" key="20">
    <source>
        <dbReference type="SAM" id="MobiDB-lite"/>
    </source>
</evidence>
<feature type="region of interest" description="Disordered" evidence="20">
    <location>
        <begin position="985"/>
        <end position="1082"/>
    </location>
</feature>
<dbReference type="AlphaFoldDB" id="A0A4Y7TNZ7"/>
<dbReference type="SMART" id="SM00129">
    <property type="entry name" value="KISc"/>
    <property type="match status" value="1"/>
</dbReference>
<keyword evidence="9" id="KW-0498">Mitosis</keyword>
<feature type="binding site" evidence="18">
    <location>
        <begin position="155"/>
        <end position="162"/>
    </location>
    <ligand>
        <name>ATP</name>
        <dbReference type="ChEBI" id="CHEBI:30616"/>
    </ligand>
</feature>
<evidence type="ECO:0000256" key="8">
    <source>
        <dbReference type="ARBA" id="ARBA00022741"/>
    </source>
</evidence>
<sequence>MATRRPASSRSRSTPMAPPAIPRSRSVLSKPASSSQPTPDATSLGDSSTSNRQSKEEAGTNIQVVIRCRRRSEREIQENSPIIVTSTGAKAKELSIETGTPQSSLGVITQAPTRTYPFDLVFGPEADQAMLYHDVVSPMLEQVLQGYNCTLFAYGQTGTGKTYTMQGDLNPTPMGNPSAHAGMIPRVLFRLFHQLESSNADFSVKISFIELYNEELRDLLASDFSAPNGSTQPMGHGSKDKQQDNGLKIFDDAGKRGVFIQGLEEVAVKDSKTALALLLKGSERRQIAATNFNEHSSRSHSVFSITVHLKDTSFGEDLLKTGKLHLVDLAGSENIGRSGAENKRAREAGMINQSLLTLGRVINALVDRAQHVPYRESKLTRLLQDSLGGRTKTCIIATVSPARSNMEETLSTLDYALRAKSIRNKPEVNQRMTRNALIKEYVAEIDRLKADLLAAREKNEMQKTDMLEARKQVDIVESQLRSVREEFEQSIGLLMKRDGELKETKERLEQTKSTLQQKETHLQQTTKALKDEEVVRKAFQDSEKNLDGVARNLKATLVHSTRDIEGLHAKIERKASALYSNNRVVSKHGQALASSSKTISESINQYIRAATDLQNAIESETHTFSETQAKQISQASFQMEEQFKTLRQLFKDLASGDEAESQLFHGLQEALEQAHSEFEEQLTDWGKGVKETVQRTCGEATITVTQHTADIGKAVDTLQVALESIVRQAKTFVEEQRKLVAEIKEYANAQAQAEIARLKKQNQLLNQMVANERSKANAAKDDLVKRVTGLLDNFLQERDESLKVATKGLQRENDGMSKATEAEFVNHGKTYDTAEARIHAFDGVLQQNTRENKRKRDMISKTIADTTSVLEGALGTVRAVMEENAEEGCTTLRQIHHESYDMYSNCLEEHSRLKRIRLDTTASLHANVEASSSYIQSSLTLRSSEFESYTHSMSTHVSDLQELTAAHGDEFMRGLSTMHETATTLLDHGTREDMSTGETPKKKQWKYTDHWKLAKPREQLLGQPQPLTMEETPEPEDLPPQPEAGSSRLPTPRQSGPRTSDIENRAPPVQEPPPPQALPRPVKKESIALPPLSLPMKAEEREVPANPVPMVESRRRNVSNRFPVILLAFVLAVGFLLIILSCALWQNWLPLLVALTFVLAPLPNAVFAHCGNDEFGSSYESSPAVDFGRFLTSLIVVTGFAMPIVLAHSGVINGKACVMSIAGGGLVYGTILAYSAAFSQEESDYD</sequence>
<dbReference type="OrthoDB" id="3176171at2759"/>
<dbReference type="STRING" id="71717.A0A4Y7TNZ7"/>
<comment type="similarity">
    <text evidence="3">Belongs to the OB-RGRP/VPS55 family.</text>
</comment>
<dbReference type="Pfam" id="PF04133">
    <property type="entry name" value="Vps55"/>
    <property type="match status" value="1"/>
</dbReference>
<organism evidence="23 24">
    <name type="scientific">Coprinellus micaceus</name>
    <name type="common">Glistening ink-cap mushroom</name>
    <name type="synonym">Coprinus micaceus</name>
    <dbReference type="NCBI Taxonomy" id="71717"/>
    <lineage>
        <taxon>Eukaryota</taxon>
        <taxon>Fungi</taxon>
        <taxon>Dikarya</taxon>
        <taxon>Basidiomycota</taxon>
        <taxon>Agaricomycotina</taxon>
        <taxon>Agaricomycetes</taxon>
        <taxon>Agaricomycetidae</taxon>
        <taxon>Agaricales</taxon>
        <taxon>Agaricineae</taxon>
        <taxon>Psathyrellaceae</taxon>
        <taxon>Coprinellus</taxon>
    </lineage>
</organism>
<dbReference type="GO" id="GO:0000073">
    <property type="term" value="P:initial mitotic spindle pole body separation"/>
    <property type="evidence" value="ECO:0007669"/>
    <property type="project" value="UniProtKB-ARBA"/>
</dbReference>
<dbReference type="InterPro" id="IPR047241">
    <property type="entry name" value="KIF11-like_kin_motor_dom"/>
</dbReference>
<keyword evidence="16" id="KW-0131">Cell cycle</keyword>
<dbReference type="InterPro" id="IPR001752">
    <property type="entry name" value="Kinesin_motor_dom"/>
</dbReference>
<dbReference type="PANTHER" id="PTHR47970">
    <property type="entry name" value="KINESIN-LIKE PROTEIN KIF11"/>
    <property type="match status" value="1"/>
</dbReference>
<comment type="similarity">
    <text evidence="17">Belongs to the TRAFAC class myosin-kinesin ATPase superfamily. Kinesin family. KIN-5/BimC subfamily.</text>
</comment>
<evidence type="ECO:0000256" key="16">
    <source>
        <dbReference type="ARBA" id="ARBA00023306"/>
    </source>
</evidence>
<evidence type="ECO:0000256" key="7">
    <source>
        <dbReference type="ARBA" id="ARBA00022701"/>
    </source>
</evidence>
<dbReference type="SUPFAM" id="SSF52540">
    <property type="entry name" value="P-loop containing nucleoside triphosphate hydrolases"/>
    <property type="match status" value="1"/>
</dbReference>
<keyword evidence="13 21" id="KW-0472">Membrane</keyword>
<keyword evidence="15" id="KW-0206">Cytoskeleton</keyword>
<dbReference type="Gene3D" id="3.40.850.10">
    <property type="entry name" value="Kinesin motor domain"/>
    <property type="match status" value="1"/>
</dbReference>
<evidence type="ECO:0000256" key="19">
    <source>
        <dbReference type="SAM" id="Coils"/>
    </source>
</evidence>
<keyword evidence="11 21" id="KW-1133">Transmembrane helix</keyword>
<feature type="region of interest" description="Disordered" evidence="20">
    <location>
        <begin position="1"/>
        <end position="62"/>
    </location>
</feature>
<evidence type="ECO:0000256" key="11">
    <source>
        <dbReference type="ARBA" id="ARBA00022989"/>
    </source>
</evidence>
<reference evidence="23 24" key="1">
    <citation type="journal article" date="2019" name="Nat. Ecol. Evol.">
        <title>Megaphylogeny resolves global patterns of mushroom evolution.</title>
        <authorList>
            <person name="Varga T."/>
            <person name="Krizsan K."/>
            <person name="Foldi C."/>
            <person name="Dima B."/>
            <person name="Sanchez-Garcia M."/>
            <person name="Sanchez-Ramirez S."/>
            <person name="Szollosi G.J."/>
            <person name="Szarkandi J.G."/>
            <person name="Papp V."/>
            <person name="Albert L."/>
            <person name="Andreopoulos W."/>
            <person name="Angelini C."/>
            <person name="Antonin V."/>
            <person name="Barry K.W."/>
            <person name="Bougher N.L."/>
            <person name="Buchanan P."/>
            <person name="Buyck B."/>
            <person name="Bense V."/>
            <person name="Catcheside P."/>
            <person name="Chovatia M."/>
            <person name="Cooper J."/>
            <person name="Damon W."/>
            <person name="Desjardin D."/>
            <person name="Finy P."/>
            <person name="Geml J."/>
            <person name="Haridas S."/>
            <person name="Hughes K."/>
            <person name="Justo A."/>
            <person name="Karasinski D."/>
            <person name="Kautmanova I."/>
            <person name="Kiss B."/>
            <person name="Kocsube S."/>
            <person name="Kotiranta H."/>
            <person name="LaButti K.M."/>
            <person name="Lechner B.E."/>
            <person name="Liimatainen K."/>
            <person name="Lipzen A."/>
            <person name="Lukacs Z."/>
            <person name="Mihaltcheva S."/>
            <person name="Morgado L.N."/>
            <person name="Niskanen T."/>
            <person name="Noordeloos M.E."/>
            <person name="Ohm R.A."/>
            <person name="Ortiz-Santana B."/>
            <person name="Ovrebo C."/>
            <person name="Racz N."/>
            <person name="Riley R."/>
            <person name="Savchenko A."/>
            <person name="Shiryaev A."/>
            <person name="Soop K."/>
            <person name="Spirin V."/>
            <person name="Szebenyi C."/>
            <person name="Tomsovsky M."/>
            <person name="Tulloss R.E."/>
            <person name="Uehling J."/>
            <person name="Grigoriev I.V."/>
            <person name="Vagvolgyi C."/>
            <person name="Papp T."/>
            <person name="Martin F.M."/>
            <person name="Miettinen O."/>
            <person name="Hibbett D.S."/>
            <person name="Nagy L.G."/>
        </authorList>
    </citation>
    <scope>NUCLEOTIDE SEQUENCE [LARGE SCALE GENOMIC DNA]</scope>
    <source>
        <strain evidence="23 24">FP101781</strain>
    </source>
</reference>
<evidence type="ECO:0000256" key="5">
    <source>
        <dbReference type="ARBA" id="ARBA00022618"/>
    </source>
</evidence>
<dbReference type="GO" id="GO:0008574">
    <property type="term" value="F:plus-end-directed microtubule motor activity"/>
    <property type="evidence" value="ECO:0007669"/>
    <property type="project" value="TreeGrafter"/>
</dbReference>
<evidence type="ECO:0000256" key="15">
    <source>
        <dbReference type="ARBA" id="ARBA00023212"/>
    </source>
</evidence>
<feature type="transmembrane region" description="Helical" evidence="21">
    <location>
        <begin position="1187"/>
        <end position="1206"/>
    </location>
</feature>
<evidence type="ECO:0000256" key="9">
    <source>
        <dbReference type="ARBA" id="ARBA00022776"/>
    </source>
</evidence>
<comment type="subcellular location">
    <subcellularLocation>
        <location evidence="2">Cytoplasm</location>
        <location evidence="2">Cytoskeleton</location>
    </subcellularLocation>
    <subcellularLocation>
        <location evidence="1">Membrane</location>
        <topology evidence="1">Multi-pass membrane protein</topology>
    </subcellularLocation>
</comment>
<feature type="transmembrane region" description="Helical" evidence="21">
    <location>
        <begin position="1122"/>
        <end position="1141"/>
    </location>
</feature>
<dbReference type="Pfam" id="PF00225">
    <property type="entry name" value="Kinesin"/>
    <property type="match status" value="1"/>
</dbReference>
<feature type="domain" description="Kinesin motor" evidence="22">
    <location>
        <begin position="61"/>
        <end position="422"/>
    </location>
</feature>
<dbReference type="InterPro" id="IPR007262">
    <property type="entry name" value="Vps55/LEPROT"/>
</dbReference>
<dbReference type="GO" id="GO:0051301">
    <property type="term" value="P:cell division"/>
    <property type="evidence" value="ECO:0007669"/>
    <property type="project" value="UniProtKB-KW"/>
</dbReference>
<proteinExistence type="inferred from homology"/>
<feature type="compositionally biased region" description="Basic and acidic residues" evidence="20">
    <location>
        <begin position="1006"/>
        <end position="1018"/>
    </location>
</feature>
<feature type="compositionally biased region" description="Pro residues" evidence="20">
    <location>
        <begin position="1069"/>
        <end position="1078"/>
    </location>
</feature>
<keyword evidence="12 19" id="KW-0175">Coiled coil</keyword>
<dbReference type="GO" id="GO:0005634">
    <property type="term" value="C:nucleus"/>
    <property type="evidence" value="ECO:0007669"/>
    <property type="project" value="TreeGrafter"/>
</dbReference>
<dbReference type="GO" id="GO:0016020">
    <property type="term" value="C:membrane"/>
    <property type="evidence" value="ECO:0007669"/>
    <property type="project" value="UniProtKB-SubCell"/>
</dbReference>
<feature type="compositionally biased region" description="Low complexity" evidence="20">
    <location>
        <begin position="1"/>
        <end position="15"/>
    </location>
</feature>
<keyword evidence="7" id="KW-0493">Microtubule</keyword>
<dbReference type="GO" id="GO:0005876">
    <property type="term" value="C:spindle microtubule"/>
    <property type="evidence" value="ECO:0007669"/>
    <property type="project" value="TreeGrafter"/>
</dbReference>
<dbReference type="PRINTS" id="PR00380">
    <property type="entry name" value="KINESINHEAVY"/>
</dbReference>
<evidence type="ECO:0000256" key="13">
    <source>
        <dbReference type="ARBA" id="ARBA00023136"/>
    </source>
</evidence>
<dbReference type="InterPro" id="IPR027417">
    <property type="entry name" value="P-loop_NTPase"/>
</dbReference>
<evidence type="ECO:0000256" key="10">
    <source>
        <dbReference type="ARBA" id="ARBA00022840"/>
    </source>
</evidence>
<keyword evidence="24" id="KW-1185">Reference proteome</keyword>
<dbReference type="GO" id="GO:0005524">
    <property type="term" value="F:ATP binding"/>
    <property type="evidence" value="ECO:0007669"/>
    <property type="project" value="UniProtKB-UniRule"/>
</dbReference>
<dbReference type="FunFam" id="3.40.850.10:FF:000051">
    <property type="entry name" value="Kinesin-like protein bimC"/>
    <property type="match status" value="1"/>
</dbReference>
<feature type="transmembrane region" description="Helical" evidence="21">
    <location>
        <begin position="1218"/>
        <end position="1237"/>
    </location>
</feature>
<keyword evidence="8 18" id="KW-0547">Nucleotide-binding</keyword>
<evidence type="ECO:0000256" key="4">
    <source>
        <dbReference type="ARBA" id="ARBA00022490"/>
    </source>
</evidence>
<evidence type="ECO:0000256" key="1">
    <source>
        <dbReference type="ARBA" id="ARBA00004141"/>
    </source>
</evidence>
<evidence type="ECO:0000259" key="22">
    <source>
        <dbReference type="PROSITE" id="PS50067"/>
    </source>
</evidence>